<evidence type="ECO:0000256" key="2">
    <source>
        <dbReference type="ARBA" id="ARBA00023125"/>
    </source>
</evidence>
<organism evidence="7">
    <name type="scientific">Lotus japonicus</name>
    <name type="common">Lotus corniculatus var. japonicus</name>
    <dbReference type="NCBI Taxonomy" id="34305"/>
    <lineage>
        <taxon>Eukaryota</taxon>
        <taxon>Viridiplantae</taxon>
        <taxon>Streptophyta</taxon>
        <taxon>Embryophyta</taxon>
        <taxon>Tracheophyta</taxon>
        <taxon>Spermatophyta</taxon>
        <taxon>Magnoliopsida</taxon>
        <taxon>eudicotyledons</taxon>
        <taxon>Gunneridae</taxon>
        <taxon>Pentapetalae</taxon>
        <taxon>rosids</taxon>
        <taxon>fabids</taxon>
        <taxon>Fabales</taxon>
        <taxon>Fabaceae</taxon>
        <taxon>Papilionoideae</taxon>
        <taxon>50 kb inversion clade</taxon>
        <taxon>NPAAA clade</taxon>
        <taxon>Hologalegina</taxon>
        <taxon>robinioid clade</taxon>
        <taxon>Loteae</taxon>
        <taxon>Lotus</taxon>
    </lineage>
</organism>
<keyword evidence="4" id="KW-0539">Nucleus</keyword>
<name>L0GDU3_LOTJA</name>
<dbReference type="AlphaFoldDB" id="L0GDU3"/>
<dbReference type="GO" id="GO:0000976">
    <property type="term" value="F:transcription cis-regulatory region binding"/>
    <property type="evidence" value="ECO:0007669"/>
    <property type="project" value="UniProtKB-ARBA"/>
</dbReference>
<feature type="domain" description="NAC" evidence="6">
    <location>
        <begin position="24"/>
        <end position="176"/>
    </location>
</feature>
<feature type="compositionally biased region" description="Gly residues" evidence="5">
    <location>
        <begin position="181"/>
        <end position="194"/>
    </location>
</feature>
<dbReference type="OrthoDB" id="1424968at2759"/>
<keyword evidence="3" id="KW-0804">Transcription</keyword>
<evidence type="ECO:0000256" key="4">
    <source>
        <dbReference type="ARBA" id="ARBA00023242"/>
    </source>
</evidence>
<dbReference type="InterPro" id="IPR003441">
    <property type="entry name" value="NAC-dom"/>
</dbReference>
<protein>
    <submittedName>
        <fullName evidence="7">FUL1</fullName>
    </submittedName>
</protein>
<reference evidence="7" key="1">
    <citation type="journal article" date="2013" name="J. Integr. Plant Biol.">
        <title>Multiple components are integrated to determine leaf complexity in Lotus japonicus.</title>
        <authorList>
            <person name="Wang Z."/>
            <person name="Chen J."/>
            <person name="Weng L."/>
            <person name="Li X."/>
            <person name="Cao X."/>
            <person name="Hu X."/>
            <person name="Luo D."/>
            <person name="Yang J."/>
        </authorList>
    </citation>
    <scope>NUCLEOTIDE SEQUENCE</scope>
</reference>
<dbReference type="FunFam" id="2.170.150.80:FF:000006">
    <property type="entry name" value="NAC domain-containing protein 100-like"/>
    <property type="match status" value="1"/>
</dbReference>
<dbReference type="PANTHER" id="PTHR31744:SF114">
    <property type="entry name" value="PROTEIN CUP-SHAPED COTYLEDON 2"/>
    <property type="match status" value="1"/>
</dbReference>
<sequence>MDSYHHHHQIHHQSFDSNNTDASLPPGFRFHPTDEELITYYLLKKVLDSNFTGKAIVEVDLNKCEPWELPGKAKMGEKEWYFFSLRDRKYPTGLRTNRATEAGYWKATGKDREIYSSKTCSLVGMKKTLVFYRGRAPKGEKSNWVMHEYRLEGKFAYHYLSRSSKDEWVISRVFQKNTVGSGGAAVSGASGGSKKGMRASTGGSSSMSLCGSAYEPGSPASSSIYLPPLMESSPYTATSSAATSAALFKDGDSFDSVKREHVSCFSTINNAAGNNNSFSGGGFDLAPLAVDPFSRFQRNVVGVSAFPSLRSLQENLQMPFFFSPPAAQPMNADVAGCGNVGNWPVMEEHVVSDGGSGMPVGASELDCMWGY</sequence>
<feature type="region of interest" description="Disordered" evidence="5">
    <location>
        <begin position="181"/>
        <end position="203"/>
    </location>
</feature>
<keyword evidence="1" id="KW-0805">Transcription regulation</keyword>
<dbReference type="PROSITE" id="PS51005">
    <property type="entry name" value="NAC"/>
    <property type="match status" value="1"/>
</dbReference>
<evidence type="ECO:0000256" key="3">
    <source>
        <dbReference type="ARBA" id="ARBA00023163"/>
    </source>
</evidence>
<dbReference type="SUPFAM" id="SSF101941">
    <property type="entry name" value="NAC domain"/>
    <property type="match status" value="1"/>
</dbReference>
<evidence type="ECO:0000256" key="5">
    <source>
        <dbReference type="SAM" id="MobiDB-lite"/>
    </source>
</evidence>
<dbReference type="OMA" id="MESSPYT"/>
<evidence type="ECO:0000259" key="6">
    <source>
        <dbReference type="PROSITE" id="PS51005"/>
    </source>
</evidence>
<dbReference type="PANTHER" id="PTHR31744">
    <property type="entry name" value="PROTEIN CUP-SHAPED COTYLEDON 2-RELATED"/>
    <property type="match status" value="1"/>
</dbReference>
<dbReference type="Pfam" id="PF02365">
    <property type="entry name" value="NAM"/>
    <property type="match status" value="1"/>
</dbReference>
<keyword evidence="2" id="KW-0238">DNA-binding</keyword>
<dbReference type="Gene3D" id="2.170.150.80">
    <property type="entry name" value="NAC domain"/>
    <property type="match status" value="1"/>
</dbReference>
<evidence type="ECO:0000256" key="1">
    <source>
        <dbReference type="ARBA" id="ARBA00023015"/>
    </source>
</evidence>
<accession>L0GDU3</accession>
<dbReference type="GO" id="GO:0006355">
    <property type="term" value="P:regulation of DNA-templated transcription"/>
    <property type="evidence" value="ECO:0007669"/>
    <property type="project" value="InterPro"/>
</dbReference>
<proteinExistence type="predicted"/>
<dbReference type="InterPro" id="IPR036093">
    <property type="entry name" value="NAC_dom_sf"/>
</dbReference>
<gene>
    <name evidence="7" type="primary">FUL1</name>
</gene>
<evidence type="ECO:0000313" key="7">
    <source>
        <dbReference type="EMBL" id="AGA83303.1"/>
    </source>
</evidence>
<dbReference type="EMBL" id="JX915763">
    <property type="protein sequence ID" value="AGA83303.1"/>
    <property type="molecule type" value="Genomic_DNA"/>
</dbReference>